<accession>A0A0K2B2H9</accession>
<dbReference type="KEGG" id="samb:SAM23877_6311"/>
<evidence type="ECO:0000313" key="2">
    <source>
        <dbReference type="EMBL" id="AKZ59356.1"/>
    </source>
</evidence>
<feature type="compositionally biased region" description="Basic and acidic residues" evidence="1">
    <location>
        <begin position="1"/>
        <end position="17"/>
    </location>
</feature>
<gene>
    <name evidence="2" type="ORF">SAM23877_6311</name>
</gene>
<feature type="region of interest" description="Disordered" evidence="1">
    <location>
        <begin position="1"/>
        <end position="57"/>
    </location>
</feature>
<evidence type="ECO:0000313" key="3">
    <source>
        <dbReference type="Proteomes" id="UP000061018"/>
    </source>
</evidence>
<name>A0A0K2B2H9_STRA7</name>
<dbReference type="Proteomes" id="UP000061018">
    <property type="component" value="Chromosome"/>
</dbReference>
<sequence>MRTAGDRRALGPRDARGADGGAGRARPPGRGTAGDRDGLIQPPSRSPAGETAHRGTAASLAAVPRVVAVLGDSGPCPVPSWWRSVPSGPPLAVVALRFVGGVLLSPGRRPCRRGARTGGKCRSEV</sequence>
<proteinExistence type="predicted"/>
<protein>
    <submittedName>
        <fullName evidence="2">Uncharacterized protein</fullName>
    </submittedName>
</protein>
<dbReference type="EMBL" id="CP012382">
    <property type="protein sequence ID" value="AKZ59356.1"/>
    <property type="molecule type" value="Genomic_DNA"/>
</dbReference>
<reference evidence="3" key="1">
    <citation type="journal article" date="2015" name="J. Biotechnol.">
        <title>Complete genome sequence of Streptomyces ambofaciens ATCC 23877, the spiramycin producer.</title>
        <authorList>
            <person name="Thibessard A."/>
            <person name="Haas D."/>
            <person name="Gerbaud C."/>
            <person name="Aigle B."/>
            <person name="Lautru S."/>
            <person name="Pernodet J.L."/>
            <person name="Leblond P."/>
        </authorList>
    </citation>
    <scope>NUCLEOTIDE SEQUENCE [LARGE SCALE GENOMIC DNA]</scope>
    <source>
        <strain evidence="3">ATCC 23877 / 3486 / DSM 40053 / JCM 4204 / NBRC 12836 / NRRL B-2516</strain>
    </source>
</reference>
<organism evidence="2 3">
    <name type="scientific">Streptomyces ambofaciens (strain ATCC 23877 / 3486 / DSM 40053 / JCM 4204 / NBRC 12836 / NRRL B-2516)</name>
    <dbReference type="NCBI Taxonomy" id="278992"/>
    <lineage>
        <taxon>Bacteria</taxon>
        <taxon>Bacillati</taxon>
        <taxon>Actinomycetota</taxon>
        <taxon>Actinomycetes</taxon>
        <taxon>Kitasatosporales</taxon>
        <taxon>Streptomycetaceae</taxon>
        <taxon>Streptomyces</taxon>
    </lineage>
</organism>
<dbReference type="AlphaFoldDB" id="A0A0K2B2H9"/>
<evidence type="ECO:0000256" key="1">
    <source>
        <dbReference type="SAM" id="MobiDB-lite"/>
    </source>
</evidence>